<keyword evidence="4" id="KW-1185">Reference proteome</keyword>
<name>A0ABP7HT82_9ACTN</name>
<evidence type="ECO:0008006" key="5">
    <source>
        <dbReference type="Google" id="ProtNLM"/>
    </source>
</evidence>
<evidence type="ECO:0000313" key="3">
    <source>
        <dbReference type="EMBL" id="GAA3800857.1"/>
    </source>
</evidence>
<gene>
    <name evidence="3" type="ORF">GCM10022226_20560</name>
</gene>
<protein>
    <recommendedName>
        <fullName evidence="5">Zinc ribbon domain-containing protein</fullName>
    </recommendedName>
</protein>
<accession>A0ABP7HT82</accession>
<keyword evidence="2" id="KW-0812">Transmembrane</keyword>
<feature type="compositionally biased region" description="Low complexity" evidence="1">
    <location>
        <begin position="119"/>
        <end position="134"/>
    </location>
</feature>
<sequence>MSESRSGSLCGRCGADAGRLARCPRCGAALASPEHPPPVAELDFRRPAKRRRARHARRPILVLACAAVVLGLAWWAFAARGAGGIDTAANPEAIGGPAGGTPASPAPPADPSRADPSRAEPSPAASGSAAAGPDRAAEQAARIDDLLSESSHARSGLGDAIAAVSRCRRGGLASIGRITASRRAQLARARESRVDALAGGAPLKRALVEALSASYEADTAFLSWASRHLEGGCRGTIAGDPRYRAGLARSEEAGAAKRRFVRAWRPIAAAHRLAERKVDEI</sequence>
<dbReference type="RefSeq" id="WP_344937151.1">
    <property type="nucleotide sequence ID" value="NZ_BAAAZR010000002.1"/>
</dbReference>
<comment type="caution">
    <text evidence="3">The sequence shown here is derived from an EMBL/GenBank/DDBJ whole genome shotgun (WGS) entry which is preliminary data.</text>
</comment>
<evidence type="ECO:0000256" key="2">
    <source>
        <dbReference type="SAM" id="Phobius"/>
    </source>
</evidence>
<organism evidence="3 4">
    <name type="scientific">Sphaerisporangium flaviroseum</name>
    <dbReference type="NCBI Taxonomy" id="509199"/>
    <lineage>
        <taxon>Bacteria</taxon>
        <taxon>Bacillati</taxon>
        <taxon>Actinomycetota</taxon>
        <taxon>Actinomycetes</taxon>
        <taxon>Streptosporangiales</taxon>
        <taxon>Streptosporangiaceae</taxon>
        <taxon>Sphaerisporangium</taxon>
    </lineage>
</organism>
<keyword evidence="2" id="KW-0472">Membrane</keyword>
<keyword evidence="2" id="KW-1133">Transmembrane helix</keyword>
<reference evidence="4" key="1">
    <citation type="journal article" date="2019" name="Int. J. Syst. Evol. Microbiol.">
        <title>The Global Catalogue of Microorganisms (GCM) 10K type strain sequencing project: providing services to taxonomists for standard genome sequencing and annotation.</title>
        <authorList>
            <consortium name="The Broad Institute Genomics Platform"/>
            <consortium name="The Broad Institute Genome Sequencing Center for Infectious Disease"/>
            <person name="Wu L."/>
            <person name="Ma J."/>
        </authorList>
    </citation>
    <scope>NUCLEOTIDE SEQUENCE [LARGE SCALE GENOMIC DNA]</scope>
    <source>
        <strain evidence="4">JCM 16908</strain>
    </source>
</reference>
<dbReference type="Proteomes" id="UP001500888">
    <property type="component" value="Unassembled WGS sequence"/>
</dbReference>
<dbReference type="EMBL" id="BAAAZR010000002">
    <property type="protein sequence ID" value="GAA3800857.1"/>
    <property type="molecule type" value="Genomic_DNA"/>
</dbReference>
<feature type="region of interest" description="Disordered" evidence="1">
    <location>
        <begin position="91"/>
        <end position="139"/>
    </location>
</feature>
<evidence type="ECO:0000313" key="4">
    <source>
        <dbReference type="Proteomes" id="UP001500888"/>
    </source>
</evidence>
<feature type="transmembrane region" description="Helical" evidence="2">
    <location>
        <begin position="59"/>
        <end position="77"/>
    </location>
</feature>
<proteinExistence type="predicted"/>
<evidence type="ECO:0000256" key="1">
    <source>
        <dbReference type="SAM" id="MobiDB-lite"/>
    </source>
</evidence>